<dbReference type="Proteomes" id="UP000187181">
    <property type="component" value="Unassembled WGS sequence"/>
</dbReference>
<comment type="subcellular location">
    <subcellularLocation>
        <location evidence="1">Cell outer membrane</location>
        <topology evidence="1">Multi-pass membrane protein</topology>
    </subcellularLocation>
</comment>
<feature type="signal peptide" evidence="8">
    <location>
        <begin position="1"/>
        <end position="20"/>
    </location>
</feature>
<evidence type="ECO:0000256" key="5">
    <source>
        <dbReference type="ARBA" id="ARBA00022729"/>
    </source>
</evidence>
<comment type="similarity">
    <text evidence="2">Belongs to the OmpP1/FadL family.</text>
</comment>
<dbReference type="EMBL" id="FTPP01000002">
    <property type="protein sequence ID" value="SIT88414.1"/>
    <property type="molecule type" value="Genomic_DNA"/>
</dbReference>
<keyword evidence="5 8" id="KW-0732">Signal</keyword>
<keyword evidence="10" id="KW-1185">Reference proteome</keyword>
<evidence type="ECO:0000256" key="6">
    <source>
        <dbReference type="ARBA" id="ARBA00023136"/>
    </source>
</evidence>
<feature type="chain" id="PRO_5012932787" evidence="8">
    <location>
        <begin position="21"/>
        <end position="412"/>
    </location>
</feature>
<evidence type="ECO:0000256" key="8">
    <source>
        <dbReference type="SAM" id="SignalP"/>
    </source>
</evidence>
<dbReference type="AlphaFoldDB" id="A0A1R3XAZ8"/>
<evidence type="ECO:0000256" key="2">
    <source>
        <dbReference type="ARBA" id="ARBA00008163"/>
    </source>
</evidence>
<protein>
    <submittedName>
        <fullName evidence="9">Long-chain fatty acid transport protein</fullName>
    </submittedName>
</protein>
<keyword evidence="3" id="KW-1134">Transmembrane beta strand</keyword>
<accession>A0A1R3XAZ8</accession>
<keyword evidence="4" id="KW-0812">Transmembrane</keyword>
<keyword evidence="7" id="KW-0998">Cell outer membrane</keyword>
<dbReference type="STRING" id="1317125.SAMN05444128_1836"/>
<evidence type="ECO:0000313" key="10">
    <source>
        <dbReference type="Proteomes" id="UP000187181"/>
    </source>
</evidence>
<dbReference type="PANTHER" id="PTHR35093">
    <property type="entry name" value="OUTER MEMBRANE PROTEIN NMB0088-RELATED"/>
    <property type="match status" value="1"/>
</dbReference>
<reference evidence="10" key="1">
    <citation type="submission" date="2017-01" db="EMBL/GenBank/DDBJ databases">
        <authorList>
            <person name="Varghese N."/>
            <person name="Submissions S."/>
        </authorList>
    </citation>
    <scope>NUCLEOTIDE SEQUENCE [LARGE SCALE GENOMIC DNA]</scope>
    <source>
        <strain evidence="10">LP100</strain>
    </source>
</reference>
<dbReference type="GO" id="GO:0009279">
    <property type="term" value="C:cell outer membrane"/>
    <property type="evidence" value="ECO:0007669"/>
    <property type="project" value="UniProtKB-SubCell"/>
</dbReference>
<evidence type="ECO:0000256" key="7">
    <source>
        <dbReference type="ARBA" id="ARBA00023237"/>
    </source>
</evidence>
<dbReference type="PANTHER" id="PTHR35093:SF8">
    <property type="entry name" value="OUTER MEMBRANE PROTEIN NMB0088-RELATED"/>
    <property type="match status" value="1"/>
</dbReference>
<keyword evidence="6" id="KW-0472">Membrane</keyword>
<evidence type="ECO:0000313" key="9">
    <source>
        <dbReference type="EMBL" id="SIT88414.1"/>
    </source>
</evidence>
<evidence type="ECO:0000256" key="4">
    <source>
        <dbReference type="ARBA" id="ARBA00022692"/>
    </source>
</evidence>
<dbReference type="Pfam" id="PF03349">
    <property type="entry name" value="Toluene_X"/>
    <property type="match status" value="1"/>
</dbReference>
<dbReference type="OrthoDB" id="9922at2"/>
<dbReference type="RefSeq" id="WP_076668117.1">
    <property type="nucleotide sequence ID" value="NZ_FTPP01000002.1"/>
</dbReference>
<sequence length="412" mass="43506">MKSKILALLGSALISGTALAGGYQVNLASQRQIGMGHTGTGLLTGTSSIFFNPGAMSHIGYSGVTIGGSALVSKIAYSAPESSGVTARTDNPLGTPFQVYGVYQVNEKFSAGLGVYTPFGSTVEWGNEWSGRYGLNQLKLQAIYVQPTVSYAITDKLGIGVGLSYVIGSVNLQRSVPVQSQDGTEGGLELDGSAESAFGFNAGIYFQPTEKLSIGVNYRSKVDLKVEGGDVMFSNIPAAARGNFPEGTTFNAELPMPSTLSVGIGFKPTERLTLAADVSHVGWDAYEKLRFDFSKPVAGSPTSEAARNYENAFIYRIGGEYMVSDALALRAGAYLDKTPVQDGYLTPETPDSDSRGLSAGIGYSVSENFSIDASFLYINKKERTDAANLSNGVPGTFKSVAYIPGIGLNFKF</sequence>
<dbReference type="SUPFAM" id="SSF56935">
    <property type="entry name" value="Porins"/>
    <property type="match status" value="1"/>
</dbReference>
<organism evidence="9 10">
    <name type="scientific">Pontibacter indicus</name>
    <dbReference type="NCBI Taxonomy" id="1317125"/>
    <lineage>
        <taxon>Bacteria</taxon>
        <taxon>Pseudomonadati</taxon>
        <taxon>Bacteroidota</taxon>
        <taxon>Cytophagia</taxon>
        <taxon>Cytophagales</taxon>
        <taxon>Hymenobacteraceae</taxon>
        <taxon>Pontibacter</taxon>
    </lineage>
</organism>
<dbReference type="Gene3D" id="2.40.160.60">
    <property type="entry name" value="Outer membrane protein transport protein (OMPP1/FadL/TodX)"/>
    <property type="match status" value="1"/>
</dbReference>
<proteinExistence type="inferred from homology"/>
<evidence type="ECO:0000256" key="1">
    <source>
        <dbReference type="ARBA" id="ARBA00004571"/>
    </source>
</evidence>
<dbReference type="InterPro" id="IPR005017">
    <property type="entry name" value="OMPP1/FadL/TodX"/>
</dbReference>
<dbReference type="GO" id="GO:0015483">
    <property type="term" value="F:long-chain fatty acid transporting porin activity"/>
    <property type="evidence" value="ECO:0007669"/>
    <property type="project" value="TreeGrafter"/>
</dbReference>
<gene>
    <name evidence="9" type="ORF">SAMN05444128_1836</name>
</gene>
<evidence type="ECO:0000256" key="3">
    <source>
        <dbReference type="ARBA" id="ARBA00022452"/>
    </source>
</evidence>
<name>A0A1R3XAZ8_9BACT</name>